<dbReference type="GO" id="GO:0050385">
    <property type="term" value="F:ureidoglycolate lyase activity"/>
    <property type="evidence" value="ECO:0007669"/>
    <property type="project" value="UniProtKB-EC"/>
</dbReference>
<keyword evidence="2" id="KW-0659">Purine metabolism</keyword>
<evidence type="ECO:0000256" key="3">
    <source>
        <dbReference type="ARBA" id="ARBA00023239"/>
    </source>
</evidence>
<dbReference type="PANTHER" id="PTHR35721:SF1">
    <property type="entry name" value="UREIDOGLYCOLATE HYDROLASE"/>
    <property type="match status" value="1"/>
</dbReference>
<dbReference type="GO" id="GO:0004848">
    <property type="term" value="F:ureidoglycolate hydrolase activity"/>
    <property type="evidence" value="ECO:0007669"/>
    <property type="project" value="InterPro"/>
</dbReference>
<gene>
    <name evidence="5" type="ordered locus">Ava_0888</name>
</gene>
<evidence type="ECO:0000313" key="6">
    <source>
        <dbReference type="Proteomes" id="UP000002533"/>
    </source>
</evidence>
<evidence type="ECO:0000256" key="4">
    <source>
        <dbReference type="ARBA" id="ARBA00047684"/>
    </source>
</evidence>
<reference evidence="6" key="1">
    <citation type="journal article" date="2014" name="Stand. Genomic Sci.">
        <title>Complete genome sequence of Anabaena variabilis ATCC 29413.</title>
        <authorList>
            <person name="Thiel T."/>
            <person name="Pratte B.S."/>
            <person name="Zhong J."/>
            <person name="Goodwin L."/>
            <person name="Copeland A."/>
            <person name="Lucas S."/>
            <person name="Han C."/>
            <person name="Pitluck S."/>
            <person name="Land M.L."/>
            <person name="Kyrpides N.C."/>
            <person name="Woyke T."/>
        </authorList>
    </citation>
    <scope>NUCLEOTIDE SEQUENCE [LARGE SCALE GENOMIC DNA]</scope>
    <source>
        <strain evidence="6">ATCC 29413 / PCC 7937</strain>
    </source>
</reference>
<evidence type="ECO:0000313" key="5">
    <source>
        <dbReference type="EMBL" id="ABA20512.1"/>
    </source>
</evidence>
<dbReference type="InterPro" id="IPR007247">
    <property type="entry name" value="Ureidogly_lyase"/>
</dbReference>
<dbReference type="KEGG" id="ava:Ava_0888"/>
<organism evidence="5 6">
    <name type="scientific">Trichormus variabilis (strain ATCC 29413 / PCC 7937)</name>
    <name type="common">Anabaena variabilis</name>
    <dbReference type="NCBI Taxonomy" id="240292"/>
    <lineage>
        <taxon>Bacteria</taxon>
        <taxon>Bacillati</taxon>
        <taxon>Cyanobacteriota</taxon>
        <taxon>Cyanophyceae</taxon>
        <taxon>Nostocales</taxon>
        <taxon>Nostocaceae</taxon>
        <taxon>Trichormus</taxon>
    </lineage>
</organism>
<dbReference type="Proteomes" id="UP000002533">
    <property type="component" value="Chromosome"/>
</dbReference>
<name>Q3MES4_TRIV2</name>
<sequence>MLILILSASVQATPTTLNYITNYHEYYMNTSQNIQKLTAEWITSENFQRYGQVIFPSSDGKAFDAEDAQLNLQNGIPRFYIMQLQKRGRKFHKITRHLQCTQCLGSLEGKDWLIAVCPPDNDVDIPRLEEIAAFRIPGNCFIKLKQGTWHAGPYFDHEVVDFYNLELADTNVVDHFTHDFLKSHQLEFEMT</sequence>
<dbReference type="GO" id="GO:0000256">
    <property type="term" value="P:allantoin catabolic process"/>
    <property type="evidence" value="ECO:0007669"/>
    <property type="project" value="InterPro"/>
</dbReference>
<keyword evidence="3" id="KW-0456">Lyase</keyword>
<dbReference type="STRING" id="240292.Ava_0888"/>
<dbReference type="InterPro" id="IPR024060">
    <property type="entry name" value="Ureidoglycolate_lyase_dom_sf"/>
</dbReference>
<dbReference type="PANTHER" id="PTHR35721">
    <property type="entry name" value="UREIDOGLYCOLATE HYDROLASE"/>
    <property type="match status" value="1"/>
</dbReference>
<dbReference type="Gene3D" id="2.60.120.480">
    <property type="entry name" value="Ureidoglycolate hydrolase"/>
    <property type="match status" value="1"/>
</dbReference>
<dbReference type="AlphaFoldDB" id="Q3MES4"/>
<evidence type="ECO:0008006" key="7">
    <source>
        <dbReference type="Google" id="ProtNLM"/>
    </source>
</evidence>
<dbReference type="eggNOG" id="COG3194">
    <property type="taxonomic scope" value="Bacteria"/>
</dbReference>
<proteinExistence type="predicted"/>
<dbReference type="SUPFAM" id="SSF51182">
    <property type="entry name" value="RmlC-like cupins"/>
    <property type="match status" value="1"/>
</dbReference>
<comment type="catalytic activity">
    <reaction evidence="4">
        <text>(S)-ureidoglycolate = urea + glyoxylate</text>
        <dbReference type="Rhea" id="RHEA:11304"/>
        <dbReference type="ChEBI" id="CHEBI:16199"/>
        <dbReference type="ChEBI" id="CHEBI:36655"/>
        <dbReference type="ChEBI" id="CHEBI:57296"/>
        <dbReference type="EC" id="4.3.2.3"/>
    </reaction>
</comment>
<dbReference type="EMBL" id="CP000117">
    <property type="protein sequence ID" value="ABA20512.1"/>
    <property type="molecule type" value="Genomic_DNA"/>
</dbReference>
<protein>
    <recommendedName>
        <fullName evidence="7">Ureidoglycolate hydrolase</fullName>
    </recommendedName>
</protein>
<dbReference type="HOGENOM" id="CLU_070445_1_0_3"/>
<dbReference type="Pfam" id="PF04115">
    <property type="entry name" value="Ureidogly_lyase"/>
    <property type="match status" value="1"/>
</dbReference>
<evidence type="ECO:0000256" key="2">
    <source>
        <dbReference type="ARBA" id="ARBA00022631"/>
    </source>
</evidence>
<dbReference type="InterPro" id="IPR011051">
    <property type="entry name" value="RmlC_Cupin_sf"/>
</dbReference>
<accession>Q3MES4</accession>
<comment type="subunit">
    <text evidence="1">Homodimer.</text>
</comment>
<dbReference type="GO" id="GO:0006144">
    <property type="term" value="P:purine nucleobase metabolic process"/>
    <property type="evidence" value="ECO:0007669"/>
    <property type="project" value="UniProtKB-KW"/>
</dbReference>
<evidence type="ECO:0000256" key="1">
    <source>
        <dbReference type="ARBA" id="ARBA00011738"/>
    </source>
</evidence>